<dbReference type="CDD" id="cd06261">
    <property type="entry name" value="TM_PBP2"/>
    <property type="match status" value="1"/>
</dbReference>
<keyword evidence="2 8" id="KW-0813">Transport</keyword>
<keyword evidence="3" id="KW-1003">Cell membrane</keyword>
<reference evidence="11 12" key="1">
    <citation type="journal article" date="2019" name="Syst. Appl. Microbiol.">
        <title>Microvirga tunisiensis sp. nov., a root nodule symbiotic bacterium isolated from Lupinus micranthus and L. luteus grown in Northern Tunisia.</title>
        <authorList>
            <person name="Msaddak A."/>
            <person name="Rejili M."/>
            <person name="Duran D."/>
            <person name="Mars M."/>
            <person name="Palacios J.M."/>
            <person name="Ruiz-Argueso T."/>
            <person name="Rey L."/>
            <person name="Imperial J."/>
        </authorList>
    </citation>
    <scope>NUCLEOTIDE SEQUENCE [LARGE SCALE GENOMIC DNA]</scope>
    <source>
        <strain evidence="11 12">Lmie10</strain>
    </source>
</reference>
<feature type="transmembrane region" description="Helical" evidence="8">
    <location>
        <begin position="140"/>
        <end position="162"/>
    </location>
</feature>
<keyword evidence="4" id="KW-0997">Cell inner membrane</keyword>
<dbReference type="PANTHER" id="PTHR43357:SF4">
    <property type="entry name" value="INNER MEMBRANE ABC TRANSPORTER PERMEASE PROTEIN YDCV"/>
    <property type="match status" value="1"/>
</dbReference>
<feature type="transmembrane region" description="Helical" evidence="8">
    <location>
        <begin position="242"/>
        <end position="261"/>
    </location>
</feature>
<dbReference type="GO" id="GO:0005886">
    <property type="term" value="C:plasma membrane"/>
    <property type="evidence" value="ECO:0007669"/>
    <property type="project" value="UniProtKB-SubCell"/>
</dbReference>
<feature type="transmembrane region" description="Helical" evidence="8">
    <location>
        <begin position="47"/>
        <end position="70"/>
    </location>
</feature>
<protein>
    <submittedName>
        <fullName evidence="11">ABC transporter permease subunit</fullName>
    </submittedName>
</protein>
<keyword evidence="6 8" id="KW-1133">Transmembrane helix</keyword>
<dbReference type="PANTHER" id="PTHR43357">
    <property type="entry name" value="INNER MEMBRANE ABC TRANSPORTER PERMEASE PROTEIN YDCV"/>
    <property type="match status" value="1"/>
</dbReference>
<comment type="similarity">
    <text evidence="8">Belongs to the binding-protein-dependent transport system permease family.</text>
</comment>
<feature type="transmembrane region" description="Helical" evidence="8">
    <location>
        <begin position="268"/>
        <end position="290"/>
    </location>
</feature>
<evidence type="ECO:0000259" key="10">
    <source>
        <dbReference type="PROSITE" id="PS50928"/>
    </source>
</evidence>
<evidence type="ECO:0000256" key="5">
    <source>
        <dbReference type="ARBA" id="ARBA00022692"/>
    </source>
</evidence>
<evidence type="ECO:0000256" key="8">
    <source>
        <dbReference type="RuleBase" id="RU363032"/>
    </source>
</evidence>
<dbReference type="PROSITE" id="PS50928">
    <property type="entry name" value="ABC_TM1"/>
    <property type="match status" value="1"/>
</dbReference>
<keyword evidence="12" id="KW-1185">Reference proteome</keyword>
<feature type="transmembrane region" description="Helical" evidence="8">
    <location>
        <begin position="102"/>
        <end position="128"/>
    </location>
</feature>
<evidence type="ECO:0000256" key="9">
    <source>
        <dbReference type="SAM" id="MobiDB-lite"/>
    </source>
</evidence>
<gene>
    <name evidence="11" type="ORF">FS320_36805</name>
</gene>
<sequence>MSGRLHLSPANAEPLAGSGKSQAVSRKSGSSVAAARVWALGSTSLKILGLAFFAFLLFGPLANLALWSVAERWYTPFKLPVSYGMRYWEVVFRPTGDAMTSLMTSVAIACLTVMVALAISVPAGYALARLKLPWRTALMILFLLPQAFPSVAIYINVARVFYSIGLTGTITGVVLVHAAHGLVYSVWIAAAAFAAIDRDLELAARNIGASPLRTFFTVTLPLAAPGIMASAIFVFLESLDEFTGTFFVGVPQVTTLPLLLYNASMGGNYQIASITALILLVPSVVFMIVIERFLKADVLSKVGQ</sequence>
<evidence type="ECO:0000313" key="11">
    <source>
        <dbReference type="EMBL" id="MPR30431.1"/>
    </source>
</evidence>
<evidence type="ECO:0000256" key="7">
    <source>
        <dbReference type="ARBA" id="ARBA00023136"/>
    </source>
</evidence>
<evidence type="ECO:0000313" key="12">
    <source>
        <dbReference type="Proteomes" id="UP000403266"/>
    </source>
</evidence>
<evidence type="ECO:0000256" key="1">
    <source>
        <dbReference type="ARBA" id="ARBA00004429"/>
    </source>
</evidence>
<dbReference type="AlphaFoldDB" id="A0A5N7MTX2"/>
<comment type="subcellular location">
    <subcellularLocation>
        <location evidence="1">Cell inner membrane</location>
        <topology evidence="1">Multi-pass membrane protein</topology>
    </subcellularLocation>
    <subcellularLocation>
        <location evidence="8">Cell membrane</location>
        <topology evidence="8">Multi-pass membrane protein</topology>
    </subcellularLocation>
</comment>
<evidence type="ECO:0000256" key="4">
    <source>
        <dbReference type="ARBA" id="ARBA00022519"/>
    </source>
</evidence>
<feature type="transmembrane region" description="Helical" evidence="8">
    <location>
        <begin position="215"/>
        <end position="236"/>
    </location>
</feature>
<dbReference type="EMBL" id="VOSK01000368">
    <property type="protein sequence ID" value="MPR30431.1"/>
    <property type="molecule type" value="Genomic_DNA"/>
</dbReference>
<proteinExistence type="inferred from homology"/>
<comment type="caution">
    <text evidence="11">The sequence shown here is derived from an EMBL/GenBank/DDBJ whole genome shotgun (WGS) entry which is preliminary data.</text>
</comment>
<keyword evidence="7 8" id="KW-0472">Membrane</keyword>
<keyword evidence="5 8" id="KW-0812">Transmembrane</keyword>
<name>A0A5N7MTX2_9HYPH</name>
<dbReference type="OrthoDB" id="9782004at2"/>
<evidence type="ECO:0000256" key="3">
    <source>
        <dbReference type="ARBA" id="ARBA00022475"/>
    </source>
</evidence>
<dbReference type="InterPro" id="IPR035906">
    <property type="entry name" value="MetI-like_sf"/>
</dbReference>
<evidence type="ECO:0000256" key="2">
    <source>
        <dbReference type="ARBA" id="ARBA00022448"/>
    </source>
</evidence>
<feature type="region of interest" description="Disordered" evidence="9">
    <location>
        <begin position="1"/>
        <end position="23"/>
    </location>
</feature>
<dbReference type="Pfam" id="PF00528">
    <property type="entry name" value="BPD_transp_1"/>
    <property type="match status" value="1"/>
</dbReference>
<dbReference type="GO" id="GO:0055085">
    <property type="term" value="P:transmembrane transport"/>
    <property type="evidence" value="ECO:0007669"/>
    <property type="project" value="InterPro"/>
</dbReference>
<accession>A0A5N7MTX2</accession>
<dbReference type="RefSeq" id="WP_152717271.1">
    <property type="nucleotide sequence ID" value="NZ_VOSJ01000401.1"/>
</dbReference>
<evidence type="ECO:0000256" key="6">
    <source>
        <dbReference type="ARBA" id="ARBA00022989"/>
    </source>
</evidence>
<feature type="transmembrane region" description="Helical" evidence="8">
    <location>
        <begin position="174"/>
        <end position="195"/>
    </location>
</feature>
<dbReference type="Proteomes" id="UP000403266">
    <property type="component" value="Unassembled WGS sequence"/>
</dbReference>
<organism evidence="11 12">
    <name type="scientific">Microvirga tunisiensis</name>
    <dbReference type="NCBI Taxonomy" id="2108360"/>
    <lineage>
        <taxon>Bacteria</taxon>
        <taxon>Pseudomonadati</taxon>
        <taxon>Pseudomonadota</taxon>
        <taxon>Alphaproteobacteria</taxon>
        <taxon>Hyphomicrobiales</taxon>
        <taxon>Methylobacteriaceae</taxon>
        <taxon>Microvirga</taxon>
    </lineage>
</organism>
<dbReference type="Gene3D" id="1.10.3720.10">
    <property type="entry name" value="MetI-like"/>
    <property type="match status" value="1"/>
</dbReference>
<feature type="domain" description="ABC transmembrane type-1" evidence="10">
    <location>
        <begin position="102"/>
        <end position="290"/>
    </location>
</feature>
<dbReference type="SUPFAM" id="SSF161098">
    <property type="entry name" value="MetI-like"/>
    <property type="match status" value="1"/>
</dbReference>
<dbReference type="InterPro" id="IPR000515">
    <property type="entry name" value="MetI-like"/>
</dbReference>